<evidence type="ECO:0000313" key="1">
    <source>
        <dbReference type="EMBL" id="MEG3436742.1"/>
    </source>
</evidence>
<reference evidence="1 2" key="1">
    <citation type="submission" date="2024-01" db="EMBL/GenBank/DDBJ databases">
        <title>Genomic insights into the taxonomy and metabolism of the cyanobacterium Pannus brasiliensis CCIBt3594.</title>
        <authorList>
            <person name="Machado M."/>
            <person name="Botero N.B."/>
            <person name="Andreote A.P.D."/>
            <person name="Feitosa A.M.T."/>
            <person name="Popin R."/>
            <person name="Sivonen K."/>
            <person name="Fiore M.F."/>
        </authorList>
    </citation>
    <scope>NUCLEOTIDE SEQUENCE [LARGE SCALE GENOMIC DNA]</scope>
    <source>
        <strain evidence="1 2">CCIBt3594</strain>
    </source>
</reference>
<dbReference type="RefSeq" id="WP_332864206.1">
    <property type="nucleotide sequence ID" value="NZ_JBAFSM010000009.1"/>
</dbReference>
<gene>
    <name evidence="1" type="ORF">V0288_06385</name>
</gene>
<dbReference type="InterPro" id="IPR022453">
    <property type="entry name" value="Znf_MqsA-type"/>
</dbReference>
<protein>
    <submittedName>
        <fullName evidence="1">YgiT-type zinc finger protein</fullName>
    </submittedName>
</protein>
<proteinExistence type="predicted"/>
<dbReference type="Proteomes" id="UP001328733">
    <property type="component" value="Unassembled WGS sequence"/>
</dbReference>
<organism evidence="1 2">
    <name type="scientific">Pannus brasiliensis CCIBt3594</name>
    <dbReference type="NCBI Taxonomy" id="1427578"/>
    <lineage>
        <taxon>Bacteria</taxon>
        <taxon>Bacillati</taxon>
        <taxon>Cyanobacteriota</taxon>
        <taxon>Cyanophyceae</taxon>
        <taxon>Oscillatoriophycideae</taxon>
        <taxon>Chroococcales</taxon>
        <taxon>Microcystaceae</taxon>
        <taxon>Pannus</taxon>
    </lineage>
</organism>
<keyword evidence="2" id="KW-1185">Reference proteome</keyword>
<comment type="caution">
    <text evidence="1">The sequence shown here is derived from an EMBL/GenBank/DDBJ whole genome shotgun (WGS) entry which is preliminary data.</text>
</comment>
<sequence length="72" mass="8282">MECLYCKARMRRGTAPFTIDRNGYHVSWDNIPAWVCDQCGEVMFEAREVDRIQEALVNLDRETATLVSQSAN</sequence>
<dbReference type="AlphaFoldDB" id="A0AAW9QG43"/>
<dbReference type="NCBIfam" id="TIGR03831">
    <property type="entry name" value="YgiT_finger"/>
    <property type="match status" value="1"/>
</dbReference>
<accession>A0AAW9QG43</accession>
<dbReference type="EMBL" id="JBAFSM010000009">
    <property type="protein sequence ID" value="MEG3436742.1"/>
    <property type="molecule type" value="Genomic_DNA"/>
</dbReference>
<dbReference type="Gene3D" id="3.10.20.860">
    <property type="match status" value="1"/>
</dbReference>
<evidence type="ECO:0000313" key="2">
    <source>
        <dbReference type="Proteomes" id="UP001328733"/>
    </source>
</evidence>
<name>A0AAW9QG43_9CHRO</name>